<dbReference type="GO" id="GO:0005737">
    <property type="term" value="C:cytoplasm"/>
    <property type="evidence" value="ECO:0007669"/>
    <property type="project" value="UniProtKB-ARBA"/>
</dbReference>
<keyword evidence="6" id="KW-1185">Reference proteome</keyword>
<evidence type="ECO:0000256" key="1">
    <source>
        <dbReference type="ARBA" id="ARBA00007228"/>
    </source>
</evidence>
<proteinExistence type="inferred from homology"/>
<feature type="domain" description="RNA 2-O ribose methyltransferase substrate binding" evidence="4">
    <location>
        <begin position="31"/>
        <end position="102"/>
    </location>
</feature>
<dbReference type="SUPFAM" id="SSF55315">
    <property type="entry name" value="L30e-like"/>
    <property type="match status" value="1"/>
</dbReference>
<dbReference type="STRING" id="638301.HMPREF0444_0315"/>
<dbReference type="InterPro" id="IPR013123">
    <property type="entry name" value="SpoU_subst-bd"/>
</dbReference>
<dbReference type="CDD" id="cd18095">
    <property type="entry name" value="SpoU-like_rRNA-MTase"/>
    <property type="match status" value="1"/>
</dbReference>
<dbReference type="SMART" id="SM00967">
    <property type="entry name" value="SpoU_sub_bind"/>
    <property type="match status" value="1"/>
</dbReference>
<dbReference type="InterPro" id="IPR029026">
    <property type="entry name" value="tRNA_m1G_MTases_N"/>
</dbReference>
<keyword evidence="2 5" id="KW-0489">Methyltransferase</keyword>
<dbReference type="EMBL" id="ACKZ01000008">
    <property type="protein sequence ID" value="EEW38071.1"/>
    <property type="molecule type" value="Genomic_DNA"/>
</dbReference>
<evidence type="ECO:0000313" key="6">
    <source>
        <dbReference type="Proteomes" id="UP000005926"/>
    </source>
</evidence>
<keyword evidence="3 5" id="KW-0808">Transferase</keyword>
<dbReference type="GO" id="GO:0008173">
    <property type="term" value="F:RNA methyltransferase activity"/>
    <property type="evidence" value="ECO:0007669"/>
    <property type="project" value="InterPro"/>
</dbReference>
<dbReference type="GO" id="GO:0006396">
    <property type="term" value="P:RNA processing"/>
    <property type="evidence" value="ECO:0007669"/>
    <property type="project" value="InterPro"/>
</dbReference>
<evidence type="ECO:0000256" key="2">
    <source>
        <dbReference type="ARBA" id="ARBA00022603"/>
    </source>
</evidence>
<dbReference type="HOGENOM" id="CLU_021322_3_2_9"/>
<dbReference type="InterPro" id="IPR029028">
    <property type="entry name" value="Alpha/beta_knot_MTases"/>
</dbReference>
<dbReference type="GeneID" id="78411419"/>
<comment type="similarity">
    <text evidence="1">Belongs to the class IV-like SAM-binding methyltransferase superfamily. RNA methyltransferase TrmH family.</text>
</comment>
<dbReference type="InterPro" id="IPR029064">
    <property type="entry name" value="Ribosomal_eL30-like_sf"/>
</dbReference>
<dbReference type="Proteomes" id="UP000005926">
    <property type="component" value="Unassembled WGS sequence"/>
</dbReference>
<dbReference type="AlphaFoldDB" id="C8NEH0"/>
<comment type="caution">
    <text evidence="5">The sequence shown here is derived from an EMBL/GenBank/DDBJ whole genome shotgun (WGS) entry which is preliminary data.</text>
</comment>
<evidence type="ECO:0000256" key="3">
    <source>
        <dbReference type="ARBA" id="ARBA00022679"/>
    </source>
</evidence>
<name>C8NEH0_9LACT</name>
<dbReference type="RefSeq" id="WP_005605334.1">
    <property type="nucleotide sequence ID" value="NZ_CP102283.1"/>
</dbReference>
<dbReference type="Gene3D" id="3.40.1280.10">
    <property type="match status" value="1"/>
</dbReference>
<dbReference type="PANTHER" id="PTHR43191">
    <property type="entry name" value="RRNA METHYLTRANSFERASE 3"/>
    <property type="match status" value="1"/>
</dbReference>
<dbReference type="InterPro" id="IPR053888">
    <property type="entry name" value="MRM3-like_sub_bind"/>
</dbReference>
<dbReference type="Pfam" id="PF22435">
    <property type="entry name" value="MRM3-like_sub_bind"/>
    <property type="match status" value="1"/>
</dbReference>
<dbReference type="Gene3D" id="3.30.1330.30">
    <property type="match status" value="1"/>
</dbReference>
<reference evidence="5 6" key="1">
    <citation type="submission" date="2009-08" db="EMBL/GenBank/DDBJ databases">
        <authorList>
            <person name="Muzny D."/>
            <person name="Qin X."/>
            <person name="Deng J."/>
            <person name="Jiang H."/>
            <person name="Liu Y."/>
            <person name="Qu J."/>
            <person name="Song X.-Z."/>
            <person name="Zhang L."/>
            <person name="Thornton R."/>
            <person name="Coyle M."/>
            <person name="Francisco L."/>
            <person name="Jackson L."/>
            <person name="Javaid M."/>
            <person name="Korchina V."/>
            <person name="Kovar C."/>
            <person name="Mata R."/>
            <person name="Mathew T."/>
            <person name="Ngo R."/>
            <person name="Nguyen L."/>
            <person name="Nguyen N."/>
            <person name="Okwuonu G."/>
            <person name="Ongeri F."/>
            <person name="Pham C."/>
            <person name="Simmons D."/>
            <person name="Wilczek-Boney K."/>
            <person name="Hale W."/>
            <person name="Jakkamsetti A."/>
            <person name="Pham P."/>
            <person name="Ruth R."/>
            <person name="San Lucas F."/>
            <person name="Warren J."/>
            <person name="Zhang J."/>
            <person name="Zhao Z."/>
            <person name="Zhou C."/>
            <person name="Zhu D."/>
            <person name="Lee S."/>
            <person name="Bess C."/>
            <person name="Blankenburg K."/>
            <person name="Forbes L."/>
            <person name="Fu Q."/>
            <person name="Gubbala S."/>
            <person name="Hirani K."/>
            <person name="Jayaseelan J.C."/>
            <person name="Lara F."/>
            <person name="Munidasa M."/>
            <person name="Palculict T."/>
            <person name="Patil S."/>
            <person name="Pu L.-L."/>
            <person name="Saada N."/>
            <person name="Tang L."/>
            <person name="Weissenberger G."/>
            <person name="Zhu Y."/>
            <person name="Hemphill L."/>
            <person name="Shang Y."/>
            <person name="Youmans B."/>
            <person name="Ayvaz T."/>
            <person name="Ross M."/>
            <person name="Santibanez J."/>
            <person name="Aqrawi P."/>
            <person name="Gross S."/>
            <person name="Joshi V."/>
            <person name="Fowler G."/>
            <person name="Nazareth L."/>
            <person name="Reid J."/>
            <person name="Worley K."/>
            <person name="Petrosino J."/>
            <person name="Highlander S."/>
            <person name="Gibbs R."/>
        </authorList>
    </citation>
    <scope>NUCLEOTIDE SEQUENCE [LARGE SCALE GENOMIC DNA]</scope>
    <source>
        <strain evidence="5 6">ATCC 49175</strain>
    </source>
</reference>
<dbReference type="InterPro" id="IPR001537">
    <property type="entry name" value="SpoU_MeTrfase"/>
</dbReference>
<dbReference type="PANTHER" id="PTHR43191:SF2">
    <property type="entry name" value="RRNA METHYLTRANSFERASE 3, MITOCHONDRIAL"/>
    <property type="match status" value="1"/>
</dbReference>
<sequence>MESISSPKNEKIKELVKLQTAKGRKKAGMYLLEGEHLVEEAIKERAQIKLIVVTSNRLEDYKNLLAQTDVQVLVVSQDVFHKLSMTETAQGILAVVEIVKQEILPHKGRFIVLDAVQDPGNLGTIVRTADAAGFDAVVLGTGTVDLYNDKVLRSMQGSHFHIPVFQANLQEYLPILKEKGVQVAVTALHRDSKDYSVLQGATDVAIVVGNEGQGVSDDVIDLADVVVTIPIFGKAESLNVSIASALLMYKTKETKE</sequence>
<dbReference type="SUPFAM" id="SSF75217">
    <property type="entry name" value="alpha/beta knot"/>
    <property type="match status" value="1"/>
</dbReference>
<organism evidence="5 6">
    <name type="scientific">Granulicatella adiacens ATCC 49175</name>
    <dbReference type="NCBI Taxonomy" id="638301"/>
    <lineage>
        <taxon>Bacteria</taxon>
        <taxon>Bacillati</taxon>
        <taxon>Bacillota</taxon>
        <taxon>Bacilli</taxon>
        <taxon>Lactobacillales</taxon>
        <taxon>Carnobacteriaceae</taxon>
        <taxon>Granulicatella</taxon>
    </lineage>
</organism>
<dbReference type="Pfam" id="PF00588">
    <property type="entry name" value="SpoU_methylase"/>
    <property type="match status" value="1"/>
</dbReference>
<evidence type="ECO:0000259" key="4">
    <source>
        <dbReference type="SMART" id="SM00967"/>
    </source>
</evidence>
<dbReference type="eggNOG" id="COG0566">
    <property type="taxonomic scope" value="Bacteria"/>
</dbReference>
<protein>
    <submittedName>
        <fullName evidence="5">RNA methyltransferase, TrmH family</fullName>
    </submittedName>
</protein>
<evidence type="ECO:0000313" key="5">
    <source>
        <dbReference type="EMBL" id="EEW38071.1"/>
    </source>
</evidence>
<accession>C8NEH0</accession>
<dbReference type="GO" id="GO:0003723">
    <property type="term" value="F:RNA binding"/>
    <property type="evidence" value="ECO:0007669"/>
    <property type="project" value="InterPro"/>
</dbReference>
<dbReference type="GO" id="GO:0032259">
    <property type="term" value="P:methylation"/>
    <property type="evidence" value="ECO:0007669"/>
    <property type="project" value="UniProtKB-KW"/>
</dbReference>
<gene>
    <name evidence="5" type="ORF">HMPREF0444_0315</name>
</gene>
<dbReference type="InterPro" id="IPR051259">
    <property type="entry name" value="rRNA_Methyltransferase"/>
</dbReference>